<feature type="compositionally biased region" description="Basic and acidic residues" evidence="1">
    <location>
        <begin position="20"/>
        <end position="43"/>
    </location>
</feature>
<evidence type="ECO:0000313" key="2">
    <source>
        <dbReference type="EMBL" id="GCC48746.1"/>
    </source>
</evidence>
<dbReference type="EMBL" id="BEZZ01242433">
    <property type="protein sequence ID" value="GCC48746.1"/>
    <property type="molecule type" value="Genomic_DNA"/>
</dbReference>
<feature type="compositionally biased region" description="Basic and acidic residues" evidence="1">
    <location>
        <begin position="74"/>
        <end position="119"/>
    </location>
</feature>
<dbReference type="Proteomes" id="UP000287033">
    <property type="component" value="Unassembled WGS sequence"/>
</dbReference>
<feature type="region of interest" description="Disordered" evidence="1">
    <location>
        <begin position="1"/>
        <end position="135"/>
    </location>
</feature>
<keyword evidence="3" id="KW-1185">Reference proteome</keyword>
<evidence type="ECO:0000256" key="1">
    <source>
        <dbReference type="SAM" id="MobiDB-lite"/>
    </source>
</evidence>
<feature type="non-terminal residue" evidence="2">
    <location>
        <position position="1"/>
    </location>
</feature>
<dbReference type="AlphaFoldDB" id="A0A401U1L7"/>
<comment type="caution">
    <text evidence="2">The sequence shown here is derived from an EMBL/GenBank/DDBJ whole genome shotgun (WGS) entry which is preliminary data.</text>
</comment>
<evidence type="ECO:0000313" key="3">
    <source>
        <dbReference type="Proteomes" id="UP000287033"/>
    </source>
</evidence>
<sequence>GQRVLDHLLGGAREQPVEAALDRDVGDDRHQHGGQHRDHREQADDLDVQPRRRPAPPPRLHHLPDFPDNDADQQQDRAGIDQQEGADHLGRRLDRGQAGQHHEGEEGGQQRDGHGERRQPAPQRKAPRLCSGLGR</sequence>
<reference evidence="2 3" key="1">
    <citation type="journal article" date="2018" name="Nat. Ecol. Evol.">
        <title>Shark genomes provide insights into elasmobranch evolution and the origin of vertebrates.</title>
        <authorList>
            <person name="Hara Y"/>
            <person name="Yamaguchi K"/>
            <person name="Onimaru K"/>
            <person name="Kadota M"/>
            <person name="Koyanagi M"/>
            <person name="Keeley SD"/>
            <person name="Tatsumi K"/>
            <person name="Tanaka K"/>
            <person name="Motone F"/>
            <person name="Kageyama Y"/>
            <person name="Nozu R"/>
            <person name="Adachi N"/>
            <person name="Nishimura O"/>
            <person name="Nakagawa R"/>
            <person name="Tanegashima C"/>
            <person name="Kiyatake I"/>
            <person name="Matsumoto R"/>
            <person name="Murakumo K"/>
            <person name="Nishida K"/>
            <person name="Terakita A"/>
            <person name="Kuratani S"/>
            <person name="Sato K"/>
            <person name="Hyodo S Kuraku.S."/>
        </authorList>
    </citation>
    <scope>NUCLEOTIDE SEQUENCE [LARGE SCALE GENOMIC DNA]</scope>
</reference>
<accession>A0A401U1L7</accession>
<organism evidence="2 3">
    <name type="scientific">Chiloscyllium punctatum</name>
    <name type="common">Brownbanded bambooshark</name>
    <name type="synonym">Hemiscyllium punctatum</name>
    <dbReference type="NCBI Taxonomy" id="137246"/>
    <lineage>
        <taxon>Eukaryota</taxon>
        <taxon>Metazoa</taxon>
        <taxon>Chordata</taxon>
        <taxon>Craniata</taxon>
        <taxon>Vertebrata</taxon>
        <taxon>Chondrichthyes</taxon>
        <taxon>Elasmobranchii</taxon>
        <taxon>Galeomorphii</taxon>
        <taxon>Galeoidea</taxon>
        <taxon>Orectolobiformes</taxon>
        <taxon>Hemiscylliidae</taxon>
        <taxon>Chiloscyllium</taxon>
    </lineage>
</organism>
<protein>
    <submittedName>
        <fullName evidence="2">Uncharacterized protein</fullName>
    </submittedName>
</protein>
<name>A0A401U1L7_CHIPU</name>
<proteinExistence type="predicted"/>
<gene>
    <name evidence="2" type="ORF">chiPu_0032658</name>
</gene>